<dbReference type="Pfam" id="PF01725">
    <property type="entry name" value="Ham1p_like"/>
    <property type="match status" value="1"/>
</dbReference>
<evidence type="ECO:0000256" key="2">
    <source>
        <dbReference type="ARBA" id="ARBA00022801"/>
    </source>
</evidence>
<dbReference type="SUPFAM" id="SSF52972">
    <property type="entry name" value="ITPase-like"/>
    <property type="match status" value="1"/>
</dbReference>
<dbReference type="RefSeq" id="WP_230096868.1">
    <property type="nucleotide sequence ID" value="NZ_CAKKNS010000004.1"/>
</dbReference>
<dbReference type="EMBL" id="CAKKNS010000004">
    <property type="protein sequence ID" value="CAH0416830.1"/>
    <property type="molecule type" value="Genomic_DNA"/>
</dbReference>
<evidence type="ECO:0000313" key="3">
    <source>
        <dbReference type="EMBL" id="CAH0416830.1"/>
    </source>
</evidence>
<accession>A0ABN8BGG9</accession>
<dbReference type="CDD" id="cd00515">
    <property type="entry name" value="HAM1"/>
    <property type="match status" value="1"/>
</dbReference>
<dbReference type="InterPro" id="IPR029001">
    <property type="entry name" value="ITPase-like_fam"/>
</dbReference>
<gene>
    <name evidence="3" type="ORF">WFA24289_01143</name>
</gene>
<dbReference type="EC" id="3.6.1.66" evidence="3"/>
<dbReference type="GO" id="GO:0036220">
    <property type="term" value="F:ITP diphosphatase activity"/>
    <property type="evidence" value="ECO:0007669"/>
    <property type="project" value="UniProtKB-EC"/>
</dbReference>
<keyword evidence="4" id="KW-1185">Reference proteome</keyword>
<comment type="similarity">
    <text evidence="1">Belongs to the HAM1 NTPase family.</text>
</comment>
<dbReference type="PANTHER" id="PTHR11067:SF9">
    <property type="entry name" value="INOSINE TRIPHOSPHATE PYROPHOSPHATASE"/>
    <property type="match status" value="1"/>
</dbReference>
<dbReference type="Proteomes" id="UP000789707">
    <property type="component" value="Unassembled WGS sequence"/>
</dbReference>
<dbReference type="PANTHER" id="PTHR11067">
    <property type="entry name" value="INOSINE TRIPHOSPHATE PYROPHOSPHATASE/HAM1 PROTEIN"/>
    <property type="match status" value="1"/>
</dbReference>
<reference evidence="3 4" key="1">
    <citation type="submission" date="2021-11" db="EMBL/GenBank/DDBJ databases">
        <authorList>
            <person name="Depoorter E."/>
        </authorList>
    </citation>
    <scope>NUCLEOTIDE SEQUENCE [LARGE SCALE GENOMIC DNA]</scope>
    <source>
        <strain evidence="3 4">LMG 24289</strain>
    </source>
</reference>
<keyword evidence="2 3" id="KW-0378">Hydrolase</keyword>
<dbReference type="Gene3D" id="3.90.950.10">
    <property type="match status" value="1"/>
</dbReference>
<sequence>MTTWLIASNNPYKTADLQACLAMAGITAVGYTTKFAPVTFPTEGTISYQANAQAKAEFLANLLQQPVIADDSGLELVALTDQLGVTTNRDLQTSRLSMNDAVLARLANVTHRDAQMVTWLAAARPNMATITSMGVVSGQIVTTPRGQLSTGFDKLFQPVAQAQTFAEMPTARRLPQTHRGQAARALQQKLLMESDQ</sequence>
<dbReference type="InterPro" id="IPR002637">
    <property type="entry name" value="RdgB/HAM1"/>
</dbReference>
<evidence type="ECO:0000256" key="1">
    <source>
        <dbReference type="ARBA" id="ARBA00008023"/>
    </source>
</evidence>
<name>A0ABN8BGG9_9LACO</name>
<proteinExistence type="inferred from homology"/>
<protein>
    <submittedName>
        <fullName evidence="3">DITP/XTP pyrophosphatase</fullName>
        <ecNumber evidence="3">3.6.1.66</ecNumber>
    </submittedName>
</protein>
<comment type="caution">
    <text evidence="3">The sequence shown here is derived from an EMBL/GenBank/DDBJ whole genome shotgun (WGS) entry which is preliminary data.</text>
</comment>
<evidence type="ECO:0000313" key="4">
    <source>
        <dbReference type="Proteomes" id="UP000789707"/>
    </source>
</evidence>
<organism evidence="3 4">
    <name type="scientific">Periweissella fabaria</name>
    <dbReference type="NCBI Taxonomy" id="546157"/>
    <lineage>
        <taxon>Bacteria</taxon>
        <taxon>Bacillati</taxon>
        <taxon>Bacillota</taxon>
        <taxon>Bacilli</taxon>
        <taxon>Lactobacillales</taxon>
        <taxon>Lactobacillaceae</taxon>
        <taxon>Periweissella</taxon>
    </lineage>
</organism>